<reference evidence="1 2" key="1">
    <citation type="submission" date="2015-10" db="EMBL/GenBank/DDBJ databases">
        <title>Full genome of DAOMC 229536 Phialocephala scopiformis, a fungal endophyte of spruce producing the potent anti-insectan compound rugulosin.</title>
        <authorList>
            <consortium name="DOE Joint Genome Institute"/>
            <person name="Walker A.K."/>
            <person name="Frasz S.L."/>
            <person name="Seifert K.A."/>
            <person name="Miller J.D."/>
            <person name="Mondo S.J."/>
            <person name="Labutti K."/>
            <person name="Lipzen A."/>
            <person name="Dockter R."/>
            <person name="Kennedy M."/>
            <person name="Grigoriev I.V."/>
            <person name="Spatafora J.W."/>
        </authorList>
    </citation>
    <scope>NUCLEOTIDE SEQUENCE [LARGE SCALE GENOMIC DNA]</scope>
    <source>
        <strain evidence="1 2">CBS 120377</strain>
    </source>
</reference>
<sequence length="205" mass="22820">MATLPTAAFKLHGGCFCNAITYTISVPDLTSRPLNPSKPSKPLGPRNEVNARLPCIALDHCTTCRRIPGSILQVWFICPQSWAEFSLQPRSHDTATTPIKISTSEFLLPDKDVQERTWVTGFQSSEFAHRTFCGRCGTHLSFFYTGLDQKLAEEANWGPYFDLVLGSLNKESLEVEGLWPDRQVWVGSGIEWVKQLVAEGEGSLC</sequence>
<protein>
    <recommendedName>
        <fullName evidence="3">CENP-V/GFA domain-containing protein</fullName>
    </recommendedName>
</protein>
<dbReference type="OrthoDB" id="6329284at2759"/>
<dbReference type="Gene3D" id="3.90.1590.10">
    <property type="entry name" value="glutathione-dependent formaldehyde- activating enzyme (gfa)"/>
    <property type="match status" value="1"/>
</dbReference>
<name>A0A194X9W9_MOLSC</name>
<dbReference type="KEGG" id="psco:LY89DRAFT_684953"/>
<organism evidence="1 2">
    <name type="scientific">Mollisia scopiformis</name>
    <name type="common">Conifer needle endophyte fungus</name>
    <name type="synonym">Phialocephala scopiformis</name>
    <dbReference type="NCBI Taxonomy" id="149040"/>
    <lineage>
        <taxon>Eukaryota</taxon>
        <taxon>Fungi</taxon>
        <taxon>Dikarya</taxon>
        <taxon>Ascomycota</taxon>
        <taxon>Pezizomycotina</taxon>
        <taxon>Leotiomycetes</taxon>
        <taxon>Helotiales</taxon>
        <taxon>Mollisiaceae</taxon>
        <taxon>Mollisia</taxon>
    </lineage>
</organism>
<evidence type="ECO:0000313" key="2">
    <source>
        <dbReference type="Proteomes" id="UP000070700"/>
    </source>
</evidence>
<evidence type="ECO:0000313" key="1">
    <source>
        <dbReference type="EMBL" id="KUJ16963.1"/>
    </source>
</evidence>
<dbReference type="GeneID" id="28824716"/>
<evidence type="ECO:0008006" key="3">
    <source>
        <dbReference type="Google" id="ProtNLM"/>
    </source>
</evidence>
<dbReference type="PANTHER" id="PTHR33337:SF40">
    <property type="entry name" value="CENP-V_GFA DOMAIN-CONTAINING PROTEIN-RELATED"/>
    <property type="match status" value="1"/>
</dbReference>
<dbReference type="RefSeq" id="XP_018071318.1">
    <property type="nucleotide sequence ID" value="XM_018214990.1"/>
</dbReference>
<proteinExistence type="predicted"/>
<keyword evidence="2" id="KW-1185">Reference proteome</keyword>
<dbReference type="InParanoid" id="A0A194X9W9"/>
<dbReference type="AlphaFoldDB" id="A0A194X9W9"/>
<accession>A0A194X9W9</accession>
<dbReference type="PANTHER" id="PTHR33337">
    <property type="entry name" value="GFA DOMAIN-CONTAINING PROTEIN"/>
    <property type="match status" value="1"/>
</dbReference>
<dbReference type="InterPro" id="IPR011057">
    <property type="entry name" value="Mss4-like_sf"/>
</dbReference>
<dbReference type="Proteomes" id="UP000070700">
    <property type="component" value="Unassembled WGS sequence"/>
</dbReference>
<dbReference type="EMBL" id="KQ947415">
    <property type="protein sequence ID" value="KUJ16963.1"/>
    <property type="molecule type" value="Genomic_DNA"/>
</dbReference>
<gene>
    <name evidence="1" type="ORF">LY89DRAFT_684953</name>
</gene>
<dbReference type="SUPFAM" id="SSF51316">
    <property type="entry name" value="Mss4-like"/>
    <property type="match status" value="1"/>
</dbReference>